<accession>A0A8H3AU10</accession>
<organism evidence="3 4">
    <name type="scientific">Rhizoctonia solani</name>
    <dbReference type="NCBI Taxonomy" id="456999"/>
    <lineage>
        <taxon>Eukaryota</taxon>
        <taxon>Fungi</taxon>
        <taxon>Dikarya</taxon>
        <taxon>Basidiomycota</taxon>
        <taxon>Agaricomycotina</taxon>
        <taxon>Agaricomycetes</taxon>
        <taxon>Cantharellales</taxon>
        <taxon>Ceratobasidiaceae</taxon>
        <taxon>Rhizoctonia</taxon>
    </lineage>
</organism>
<comment type="caution">
    <text evidence="3">The sequence shown here is derived from an EMBL/GenBank/DDBJ whole genome shotgun (WGS) entry which is preliminary data.</text>
</comment>
<feature type="compositionally biased region" description="Low complexity" evidence="1">
    <location>
        <begin position="144"/>
        <end position="153"/>
    </location>
</feature>
<dbReference type="PANTHER" id="PTHR12295:SF30">
    <property type="entry name" value="PROTEIN FURRY"/>
    <property type="match status" value="1"/>
</dbReference>
<evidence type="ECO:0000313" key="4">
    <source>
        <dbReference type="Proteomes" id="UP000663850"/>
    </source>
</evidence>
<dbReference type="Pfam" id="PF14222">
    <property type="entry name" value="MOR2-PAG1_N"/>
    <property type="match status" value="1"/>
</dbReference>
<evidence type="ECO:0000313" key="3">
    <source>
        <dbReference type="EMBL" id="CAE6437987.1"/>
    </source>
</evidence>
<dbReference type="GO" id="GO:0000902">
    <property type="term" value="P:cell morphogenesis"/>
    <property type="evidence" value="ECO:0007669"/>
    <property type="project" value="InterPro"/>
</dbReference>
<protein>
    <recommendedName>
        <fullName evidence="2">Cell morphogenesis protein N-terminal domain-containing protein</fullName>
    </recommendedName>
</protein>
<feature type="region of interest" description="Disordered" evidence="1">
    <location>
        <begin position="1"/>
        <end position="102"/>
    </location>
</feature>
<dbReference type="Proteomes" id="UP000663850">
    <property type="component" value="Unassembled WGS sequence"/>
</dbReference>
<dbReference type="EMBL" id="CAJMWZ010001554">
    <property type="protein sequence ID" value="CAE6437987.1"/>
    <property type="molecule type" value="Genomic_DNA"/>
</dbReference>
<sequence>MFTTSNGSGIFAPPGHTRGESDTSLQSFRYDPPPRAKRKGSFASLKAAFKGTNAKSALPVPKNAISGSHSQSRRPSASATSSRVGMRSMHSTAPSYAASEFSDGGAGNSSFTGFGGYNGFTITTGPADEEIPPVPQLPSRQTQSSASRDLSSSGGFKFGGMRPRNISTSGTSQAGGSTADFSQNVAIPRPPRRATTAYEDGDTAPDPKTPAEYALHAVFIRFVTEVEQKTSAFLKEPLHSEPLLSTLLGPGADRQFDATLDSLAHIALKHTRLVIDALARWRRTQRLIPTSAQIRVHTQRHQLGHGPTHSDATSNSNLNATLGALNPGGSTQAGSGYGSYVYSQSEVTKVLAERMELMTVYVLSRALLVVLAIVSELGKDVLGEGMGASLEENSFEPVRNPDLKRLALSGNHRANAELYASLLGQIANIRFQSVTDRYLRELEPVAAGQVPRDHDARYEHVVQGLKHIRIKVWPPEAFEEGAEFMEMLSKSFVNAHGTRLKIAFAKSLVEILHPIGKLRSTIQDGRKR</sequence>
<evidence type="ECO:0000256" key="1">
    <source>
        <dbReference type="SAM" id="MobiDB-lite"/>
    </source>
</evidence>
<dbReference type="AlphaFoldDB" id="A0A8H3AU10"/>
<dbReference type="PANTHER" id="PTHR12295">
    <property type="entry name" value="FURRY-RELATED"/>
    <property type="match status" value="1"/>
</dbReference>
<feature type="compositionally biased region" description="Low complexity" evidence="1">
    <location>
        <begin position="167"/>
        <end position="179"/>
    </location>
</feature>
<name>A0A8H3AU10_9AGAM</name>
<proteinExistence type="predicted"/>
<feature type="region of interest" description="Disordered" evidence="1">
    <location>
        <begin position="122"/>
        <end position="208"/>
    </location>
</feature>
<feature type="compositionally biased region" description="Low complexity" evidence="1">
    <location>
        <begin position="73"/>
        <end position="83"/>
    </location>
</feature>
<dbReference type="GO" id="GO:0005938">
    <property type="term" value="C:cell cortex"/>
    <property type="evidence" value="ECO:0007669"/>
    <property type="project" value="TreeGrafter"/>
</dbReference>
<evidence type="ECO:0000259" key="2">
    <source>
        <dbReference type="Pfam" id="PF14222"/>
    </source>
</evidence>
<feature type="domain" description="Cell morphogenesis protein N-terminal" evidence="2">
    <location>
        <begin position="353"/>
        <end position="517"/>
    </location>
</feature>
<dbReference type="InterPro" id="IPR025614">
    <property type="entry name" value="Cell_morpho_N"/>
</dbReference>
<reference evidence="3" key="1">
    <citation type="submission" date="2021-01" db="EMBL/GenBank/DDBJ databases">
        <authorList>
            <person name="Kaushik A."/>
        </authorList>
    </citation>
    <scope>NUCLEOTIDE SEQUENCE</scope>
    <source>
        <strain evidence="3">Type strain: AG8-Rh-89/</strain>
    </source>
</reference>
<gene>
    <name evidence="3" type="ORF">RDB_LOCUS25964</name>
</gene>
<dbReference type="InterPro" id="IPR039867">
    <property type="entry name" value="Furry/Tao3/Mor2"/>
</dbReference>
<dbReference type="GO" id="GO:0030427">
    <property type="term" value="C:site of polarized growth"/>
    <property type="evidence" value="ECO:0007669"/>
    <property type="project" value="TreeGrafter"/>
</dbReference>